<reference evidence="2 3" key="1">
    <citation type="submission" date="2015-09" db="EMBL/GenBank/DDBJ databases">
        <authorList>
            <consortium name="Pathogen Informatics"/>
        </authorList>
    </citation>
    <scope>NUCLEOTIDE SEQUENCE [LARGE SCALE GENOMIC DNA]</scope>
    <source>
        <strain evidence="2 3">2789STDY5834876</strain>
    </source>
</reference>
<dbReference type="STRING" id="39482.ERS852491_01913"/>
<evidence type="ECO:0000259" key="1">
    <source>
        <dbReference type="Pfam" id="PF26226"/>
    </source>
</evidence>
<gene>
    <name evidence="2" type="ORF">ERS852491_01913</name>
</gene>
<dbReference type="EMBL" id="CYZU01000015">
    <property type="protein sequence ID" value="CUO33969.1"/>
    <property type="molecule type" value="Genomic_DNA"/>
</dbReference>
<dbReference type="Proteomes" id="UP000095544">
    <property type="component" value="Unassembled WGS sequence"/>
</dbReference>
<dbReference type="InterPro" id="IPR058365">
    <property type="entry name" value="DUF8052"/>
</dbReference>
<dbReference type="AlphaFoldDB" id="A0A174EC31"/>
<evidence type="ECO:0000313" key="3">
    <source>
        <dbReference type="Proteomes" id="UP000095544"/>
    </source>
</evidence>
<sequence length="172" mass="20126">MKGHELLEKLLQSYQAAFDITRPYDVEGDRYEAYAAFNVTSAKYVLVKKAELWRADCFEHTFFSCIDRLKAEDIQRFRGHIVSFIEPELVRNGEACTCENHMYTYITAVFISERGLTKEAEKAVRDFKFFKNYRLGLRGYAEARVLVFDMENRRVSGSRAARELVKGYEKVF</sequence>
<organism evidence="2 3">
    <name type="scientific">Faecalicatena contorta</name>
    <dbReference type="NCBI Taxonomy" id="39482"/>
    <lineage>
        <taxon>Bacteria</taxon>
        <taxon>Bacillati</taxon>
        <taxon>Bacillota</taxon>
        <taxon>Clostridia</taxon>
        <taxon>Lachnospirales</taxon>
        <taxon>Lachnospiraceae</taxon>
        <taxon>Faecalicatena</taxon>
    </lineage>
</organism>
<evidence type="ECO:0000313" key="2">
    <source>
        <dbReference type="EMBL" id="CUO33969.1"/>
    </source>
</evidence>
<feature type="domain" description="DUF8052" evidence="1">
    <location>
        <begin position="5"/>
        <end position="169"/>
    </location>
</feature>
<name>A0A174EC31_9FIRM</name>
<protein>
    <recommendedName>
        <fullName evidence="1">DUF8052 domain-containing protein</fullName>
    </recommendedName>
</protein>
<proteinExistence type="predicted"/>
<dbReference type="Pfam" id="PF26226">
    <property type="entry name" value="DUF8052"/>
    <property type="match status" value="1"/>
</dbReference>
<dbReference type="RefSeq" id="WP_055152804.1">
    <property type="nucleotide sequence ID" value="NZ_CYZU01000015.1"/>
</dbReference>
<accession>A0A174EC31</accession>
<dbReference type="OrthoDB" id="1751309at2"/>